<dbReference type="Gene3D" id="1.10.275.10">
    <property type="entry name" value="Fumarase/aspartase (N-terminal domain)"/>
    <property type="match status" value="1"/>
</dbReference>
<evidence type="ECO:0000259" key="5">
    <source>
        <dbReference type="Pfam" id="PF10415"/>
    </source>
</evidence>
<evidence type="ECO:0000256" key="1">
    <source>
        <dbReference type="ARBA" id="ARBA00001494"/>
    </source>
</evidence>
<dbReference type="Proteomes" id="UP000503088">
    <property type="component" value="Chromosome"/>
</dbReference>
<name>A0A7D4B1B9_9BACL</name>
<evidence type="ECO:0000256" key="3">
    <source>
        <dbReference type="ARBA" id="ARBA00023239"/>
    </source>
</evidence>
<feature type="domain" description="Fumarate lyase N-terminal" evidence="4">
    <location>
        <begin position="13"/>
        <end position="343"/>
    </location>
</feature>
<dbReference type="FunFam" id="1.20.200.10:FF:000001">
    <property type="entry name" value="Fumarate hydratase, mitochondrial"/>
    <property type="match status" value="1"/>
</dbReference>
<dbReference type="InterPro" id="IPR008948">
    <property type="entry name" value="L-Aspartase-like"/>
</dbReference>
<dbReference type="Gene3D" id="1.10.40.30">
    <property type="entry name" value="Fumarase/aspartase (C-terminal domain)"/>
    <property type="match status" value="1"/>
</dbReference>
<dbReference type="GO" id="GO:0006099">
    <property type="term" value="P:tricarboxylic acid cycle"/>
    <property type="evidence" value="ECO:0007669"/>
    <property type="project" value="InterPro"/>
</dbReference>
<accession>A0A7D4B1B9</accession>
<protein>
    <recommendedName>
        <fullName evidence="2">aspartate ammonia-lyase</fullName>
        <ecNumber evidence="2">4.3.1.1</ecNumber>
    </recommendedName>
</protein>
<dbReference type="PRINTS" id="PR00149">
    <property type="entry name" value="FUMRATELYASE"/>
</dbReference>
<comment type="catalytic activity">
    <reaction evidence="1">
        <text>L-aspartate = fumarate + NH4(+)</text>
        <dbReference type="Rhea" id="RHEA:16601"/>
        <dbReference type="ChEBI" id="CHEBI:28938"/>
        <dbReference type="ChEBI" id="CHEBI:29806"/>
        <dbReference type="ChEBI" id="CHEBI:29991"/>
        <dbReference type="EC" id="4.3.1.1"/>
    </reaction>
</comment>
<dbReference type="CDD" id="cd01596">
    <property type="entry name" value="Aspartase_like"/>
    <property type="match status" value="1"/>
</dbReference>
<evidence type="ECO:0000259" key="4">
    <source>
        <dbReference type="Pfam" id="PF00206"/>
    </source>
</evidence>
<proteinExistence type="predicted"/>
<keyword evidence="3 6" id="KW-0456">Lyase</keyword>
<dbReference type="AlphaFoldDB" id="A0A7D4B1B9"/>
<dbReference type="GO" id="GO:0006531">
    <property type="term" value="P:aspartate metabolic process"/>
    <property type="evidence" value="ECO:0007669"/>
    <property type="project" value="TreeGrafter"/>
</dbReference>
<dbReference type="EC" id="4.3.1.1" evidence="2"/>
<dbReference type="InterPro" id="IPR024083">
    <property type="entry name" value="Fumarase/histidase_N"/>
</dbReference>
<dbReference type="PANTHER" id="PTHR42696:SF2">
    <property type="entry name" value="ASPARTATE AMMONIA-LYASE"/>
    <property type="match status" value="1"/>
</dbReference>
<keyword evidence="7" id="KW-1185">Reference proteome</keyword>
<dbReference type="PROSITE" id="PS00163">
    <property type="entry name" value="FUMARATE_LYASES"/>
    <property type="match status" value="1"/>
</dbReference>
<dbReference type="Pfam" id="PF10415">
    <property type="entry name" value="FumaraseC_C"/>
    <property type="match status" value="1"/>
</dbReference>
<dbReference type="PANTHER" id="PTHR42696">
    <property type="entry name" value="ASPARTATE AMMONIA-LYASE"/>
    <property type="match status" value="1"/>
</dbReference>
<evidence type="ECO:0000313" key="6">
    <source>
        <dbReference type="EMBL" id="QKG83446.1"/>
    </source>
</evidence>
<dbReference type="FunFam" id="1.10.40.30:FF:000002">
    <property type="entry name" value="Fumarate hydratase class II"/>
    <property type="match status" value="1"/>
</dbReference>
<evidence type="ECO:0000313" key="7">
    <source>
        <dbReference type="Proteomes" id="UP000503088"/>
    </source>
</evidence>
<reference evidence="6 7" key="1">
    <citation type="submission" date="2020-01" db="EMBL/GenBank/DDBJ databases">
        <authorList>
            <person name="Gulvik C.A."/>
            <person name="Batra D.G."/>
        </authorList>
    </citation>
    <scope>NUCLEOTIDE SEQUENCE [LARGE SCALE GENOMIC DNA]</scope>
    <source>
        <strain evidence="6 7">W9323</strain>
    </source>
</reference>
<dbReference type="Gene3D" id="1.20.200.10">
    <property type="entry name" value="Fumarase/aspartase (Central domain)"/>
    <property type="match status" value="1"/>
</dbReference>
<dbReference type="InterPro" id="IPR020557">
    <property type="entry name" value="Fumarate_lyase_CS"/>
</dbReference>
<dbReference type="GO" id="GO:0008797">
    <property type="term" value="F:aspartate ammonia-lyase activity"/>
    <property type="evidence" value="ECO:0007669"/>
    <property type="project" value="UniProtKB-EC"/>
</dbReference>
<dbReference type="InterPro" id="IPR018951">
    <property type="entry name" value="Fumarase_C_C"/>
</dbReference>
<feature type="domain" description="Fumarase C C-terminal" evidence="5">
    <location>
        <begin position="409"/>
        <end position="461"/>
    </location>
</feature>
<dbReference type="InterPro" id="IPR022761">
    <property type="entry name" value="Fumarate_lyase_N"/>
</dbReference>
<dbReference type="RefSeq" id="WP_173220194.1">
    <property type="nucleotide sequence ID" value="NZ_CP048104.1"/>
</dbReference>
<organism evidence="6 7">
    <name type="scientific">Kroppenstedtia pulmonis</name>
    <dbReference type="NCBI Taxonomy" id="1380685"/>
    <lineage>
        <taxon>Bacteria</taxon>
        <taxon>Bacillati</taxon>
        <taxon>Bacillota</taxon>
        <taxon>Bacilli</taxon>
        <taxon>Bacillales</taxon>
        <taxon>Thermoactinomycetaceae</taxon>
        <taxon>Kroppenstedtia</taxon>
    </lineage>
</organism>
<gene>
    <name evidence="6" type="ORF">GXN76_02460</name>
</gene>
<dbReference type="InterPro" id="IPR000362">
    <property type="entry name" value="Fumarate_lyase_fam"/>
</dbReference>
<dbReference type="InterPro" id="IPR051546">
    <property type="entry name" value="Aspartate_Ammonia-Lyase"/>
</dbReference>
<sequence length="466" mass="50675">MRQEVRLHRDTLGEVRVPANSYYGAQTQRAVENFPISGLRLPRSFVRAQGMIKAACAFANRHCKTLDPSLADAIIQAAEEVMEGRWDEHFVVDVYQAGAGTSQNMNANEVIANRAVELLGGTLGDFSLVHPNDHVNMGQSTNDTIHVAINIAAAEELVHSLIPQGEKLVRILDEKAAQFEDVVKSGRTHLQDAVPMRVSHELSGHASALREALAGVKESLPLLYEIGLGGNAVGTGINTPDNYAPTAVGRISHYTGLPFREPENRYAFMQNTRGALKTSASLKVLAVHWGKLASDLRLLSSGPRTGIGEFKLPPVQPGSSIMPGKVNPVMAEMANMIVTQVIGNDACITAAGEHAQLELNVMMPVIAYNLLHSIQILSNGFQTFTVKCLQGLEVDRDRCRQLMEQSLALATALNPLLGYDQAAEVAKIALAEKKTIKQVVTEKGLLTEEEVKHVLEPTHMIPQERT</sequence>
<dbReference type="KEGG" id="kpul:GXN76_02460"/>
<dbReference type="EMBL" id="CP048104">
    <property type="protein sequence ID" value="QKG83446.1"/>
    <property type="molecule type" value="Genomic_DNA"/>
</dbReference>
<dbReference type="Pfam" id="PF00206">
    <property type="entry name" value="Lyase_1"/>
    <property type="match status" value="1"/>
</dbReference>
<dbReference type="NCBIfam" id="NF008909">
    <property type="entry name" value="PRK12273.1"/>
    <property type="match status" value="1"/>
</dbReference>
<dbReference type="PRINTS" id="PR00145">
    <property type="entry name" value="ARGSUCLYASE"/>
</dbReference>
<dbReference type="FunFam" id="1.10.275.10:FF:000001">
    <property type="entry name" value="Fumarate hydratase, mitochondrial"/>
    <property type="match status" value="1"/>
</dbReference>
<dbReference type="SUPFAM" id="SSF48557">
    <property type="entry name" value="L-aspartase-like"/>
    <property type="match status" value="1"/>
</dbReference>
<dbReference type="GO" id="GO:0005829">
    <property type="term" value="C:cytosol"/>
    <property type="evidence" value="ECO:0007669"/>
    <property type="project" value="TreeGrafter"/>
</dbReference>
<evidence type="ECO:0000256" key="2">
    <source>
        <dbReference type="ARBA" id="ARBA00012992"/>
    </source>
</evidence>